<dbReference type="AlphaFoldDB" id="A0A1F4T781"/>
<reference evidence="1 2" key="1">
    <citation type="journal article" date="2016" name="Nat. Commun.">
        <title>Thousands of microbial genomes shed light on interconnected biogeochemical processes in an aquifer system.</title>
        <authorList>
            <person name="Anantharaman K."/>
            <person name="Brown C.T."/>
            <person name="Hug L.A."/>
            <person name="Sharon I."/>
            <person name="Castelle C.J."/>
            <person name="Probst A.J."/>
            <person name="Thomas B.C."/>
            <person name="Singh A."/>
            <person name="Wilkins M.J."/>
            <person name="Karaoz U."/>
            <person name="Brodie E.L."/>
            <person name="Williams K.H."/>
            <person name="Hubbard S.S."/>
            <person name="Banfield J.F."/>
        </authorList>
    </citation>
    <scope>NUCLEOTIDE SEQUENCE [LARGE SCALE GENOMIC DNA]</scope>
</reference>
<gene>
    <name evidence="1" type="ORF">A3K49_03005</name>
</gene>
<accession>A0A1F4T781</accession>
<dbReference type="EMBL" id="MEUG01000001">
    <property type="protein sequence ID" value="OGC27953.1"/>
    <property type="molecule type" value="Genomic_DNA"/>
</dbReference>
<evidence type="ECO:0000313" key="1">
    <source>
        <dbReference type="EMBL" id="OGC27953.1"/>
    </source>
</evidence>
<evidence type="ECO:0000313" key="2">
    <source>
        <dbReference type="Proteomes" id="UP000178602"/>
    </source>
</evidence>
<proteinExistence type="predicted"/>
<sequence length="196" mass="22516">MKTKQAAAVTLRNRLALAYLELADDPLFSSLGENEKLKSLREALRDGDEIAGKVIAEYRSHDPRKIAALLGIRIFGEEKKGLVRSEYRPATKEIVLSRRFHDKLRRQVHIPELSERLLKIVVAHELFHYFELERFGEVYKKFRFKAWEVGPFASHKQIKGLSEVAAQAFTQTLLGIELTPEVFDYMLMASFLAKKA</sequence>
<organism evidence="1 2">
    <name type="scientific">candidate division WOR-1 bacterium RIFOXYC12_FULL_54_18</name>
    <dbReference type="NCBI Taxonomy" id="1802584"/>
    <lineage>
        <taxon>Bacteria</taxon>
        <taxon>Bacillati</taxon>
        <taxon>Saganbacteria</taxon>
    </lineage>
</organism>
<comment type="caution">
    <text evidence="1">The sequence shown here is derived from an EMBL/GenBank/DDBJ whole genome shotgun (WGS) entry which is preliminary data.</text>
</comment>
<name>A0A1F4T781_UNCSA</name>
<protein>
    <submittedName>
        <fullName evidence="1">Uncharacterized protein</fullName>
    </submittedName>
</protein>
<dbReference type="Proteomes" id="UP000178602">
    <property type="component" value="Unassembled WGS sequence"/>
</dbReference>